<evidence type="ECO:0000256" key="6">
    <source>
        <dbReference type="ARBA" id="ARBA00023242"/>
    </source>
</evidence>
<evidence type="ECO:0000259" key="8">
    <source>
        <dbReference type="SMART" id="SM01115"/>
    </source>
</evidence>
<feature type="compositionally biased region" description="Basic and acidic residues" evidence="7">
    <location>
        <begin position="237"/>
        <end position="249"/>
    </location>
</feature>
<dbReference type="InterPro" id="IPR051372">
    <property type="entry name" value="CWC21"/>
</dbReference>
<dbReference type="AlphaFoldDB" id="A0A5E4PVB3"/>
<comment type="similarity">
    <text evidence="2">Belongs to the CWC21 family.</text>
</comment>
<gene>
    <name evidence="9" type="ORF">LSINAPIS_LOCUS2121</name>
</gene>
<evidence type="ECO:0000313" key="10">
    <source>
        <dbReference type="Proteomes" id="UP000324832"/>
    </source>
</evidence>
<proteinExistence type="inferred from homology"/>
<dbReference type="Proteomes" id="UP000324832">
    <property type="component" value="Unassembled WGS sequence"/>
</dbReference>
<dbReference type="SMART" id="SM01115">
    <property type="entry name" value="cwf21"/>
    <property type="match status" value="1"/>
</dbReference>
<keyword evidence="3" id="KW-0507">mRNA processing</keyword>
<dbReference type="PANTHER" id="PTHR36562">
    <property type="entry name" value="SERINE/ARGININE REPETITIVE MATRIX 2"/>
    <property type="match status" value="1"/>
</dbReference>
<organism evidence="9 10">
    <name type="scientific">Leptidea sinapis</name>
    <dbReference type="NCBI Taxonomy" id="189913"/>
    <lineage>
        <taxon>Eukaryota</taxon>
        <taxon>Metazoa</taxon>
        <taxon>Ecdysozoa</taxon>
        <taxon>Arthropoda</taxon>
        <taxon>Hexapoda</taxon>
        <taxon>Insecta</taxon>
        <taxon>Pterygota</taxon>
        <taxon>Neoptera</taxon>
        <taxon>Endopterygota</taxon>
        <taxon>Lepidoptera</taxon>
        <taxon>Glossata</taxon>
        <taxon>Ditrysia</taxon>
        <taxon>Papilionoidea</taxon>
        <taxon>Pieridae</taxon>
        <taxon>Dismorphiinae</taxon>
        <taxon>Leptidea</taxon>
    </lineage>
</organism>
<dbReference type="PANTHER" id="PTHR36562:SF5">
    <property type="entry name" value="SERINE_ARGININE REPETITIVE MATRIX 2"/>
    <property type="match status" value="1"/>
</dbReference>
<dbReference type="Pfam" id="PF08312">
    <property type="entry name" value="cwf21"/>
    <property type="match status" value="1"/>
</dbReference>
<feature type="region of interest" description="Disordered" evidence="7">
    <location>
        <begin position="102"/>
        <end position="267"/>
    </location>
</feature>
<dbReference type="InterPro" id="IPR013170">
    <property type="entry name" value="mRNA_splic_Cwf21_dom"/>
</dbReference>
<evidence type="ECO:0000256" key="7">
    <source>
        <dbReference type="SAM" id="MobiDB-lite"/>
    </source>
</evidence>
<accession>A0A5E4PVB3</accession>
<keyword evidence="4" id="KW-0747">Spliceosome</keyword>
<evidence type="ECO:0000256" key="3">
    <source>
        <dbReference type="ARBA" id="ARBA00022664"/>
    </source>
</evidence>
<name>A0A5E4PVB3_9NEOP</name>
<keyword evidence="5" id="KW-0508">mRNA splicing</keyword>
<evidence type="ECO:0000256" key="1">
    <source>
        <dbReference type="ARBA" id="ARBA00004123"/>
    </source>
</evidence>
<evidence type="ECO:0000256" key="5">
    <source>
        <dbReference type="ARBA" id="ARBA00023187"/>
    </source>
</evidence>
<protein>
    <recommendedName>
        <fullName evidence="8">CWF21 domain-containing protein</fullName>
    </recommendedName>
</protein>
<dbReference type="GO" id="GO:0008380">
    <property type="term" value="P:RNA splicing"/>
    <property type="evidence" value="ECO:0007669"/>
    <property type="project" value="UniProtKB-KW"/>
</dbReference>
<evidence type="ECO:0000256" key="2">
    <source>
        <dbReference type="ARBA" id="ARBA00005954"/>
    </source>
</evidence>
<evidence type="ECO:0000256" key="4">
    <source>
        <dbReference type="ARBA" id="ARBA00022728"/>
    </source>
</evidence>
<feature type="domain" description="CWF21" evidence="8">
    <location>
        <begin position="63"/>
        <end position="108"/>
    </location>
</feature>
<dbReference type="EMBL" id="FZQP02000404">
    <property type="protein sequence ID" value="VVC88858.1"/>
    <property type="molecule type" value="Genomic_DNA"/>
</dbReference>
<comment type="subcellular location">
    <subcellularLocation>
        <location evidence="1">Nucleus</location>
    </subcellularLocation>
</comment>
<feature type="compositionally biased region" description="Basic residues" evidence="7">
    <location>
        <begin position="257"/>
        <end position="267"/>
    </location>
</feature>
<keyword evidence="10" id="KW-1185">Reference proteome</keyword>
<dbReference type="Gene3D" id="6.10.140.420">
    <property type="match status" value="1"/>
</dbReference>
<feature type="compositionally biased region" description="Basic residues" evidence="7">
    <location>
        <begin position="124"/>
        <end position="133"/>
    </location>
</feature>
<sequence>MDVDFEMYNGIGLTTPRGSGTNGYVQRNWATVRKTKDSANYRTEEEIAKLDAVTNKQPNREILDHERKRKIEVKCTEFEDTLEEQGLPREEIAARVAAFRAKLSETSDKDVPRDEYGRVSHTQSQRRSRRRMRGFGTRSESRPVSWREPASTLRGGRGRRLRGTRCSSPEAKKSKKKKSKKNKKEKHESSKKKKKRAKSSESDCSSSSDDASDSDSSDDEKQKKNKKKKSGGKRRARSEQNSRESEGKVRGTLQRCFRCRPKKISRP</sequence>
<dbReference type="GO" id="GO:0005681">
    <property type="term" value="C:spliceosomal complex"/>
    <property type="evidence" value="ECO:0007669"/>
    <property type="project" value="UniProtKB-KW"/>
</dbReference>
<feature type="compositionally biased region" description="Basic residues" evidence="7">
    <location>
        <begin position="223"/>
        <end position="236"/>
    </location>
</feature>
<keyword evidence="6" id="KW-0539">Nucleus</keyword>
<feature type="compositionally biased region" description="Basic residues" evidence="7">
    <location>
        <begin position="173"/>
        <end position="197"/>
    </location>
</feature>
<feature type="compositionally biased region" description="Basic and acidic residues" evidence="7">
    <location>
        <begin position="102"/>
        <end position="118"/>
    </location>
</feature>
<evidence type="ECO:0000313" key="9">
    <source>
        <dbReference type="EMBL" id="VVC88858.1"/>
    </source>
</evidence>
<dbReference type="GO" id="GO:0006397">
    <property type="term" value="P:mRNA processing"/>
    <property type="evidence" value="ECO:0007669"/>
    <property type="project" value="UniProtKB-KW"/>
</dbReference>
<reference evidence="9 10" key="1">
    <citation type="submission" date="2017-07" db="EMBL/GenBank/DDBJ databases">
        <authorList>
            <person name="Talla V."/>
            <person name="Backstrom N."/>
        </authorList>
    </citation>
    <scope>NUCLEOTIDE SEQUENCE [LARGE SCALE GENOMIC DNA]</scope>
</reference>